<proteinExistence type="predicted"/>
<evidence type="ECO:0000256" key="6">
    <source>
        <dbReference type="ARBA" id="ARBA00023273"/>
    </source>
</evidence>
<evidence type="ECO:0000256" key="5">
    <source>
        <dbReference type="ARBA" id="ARBA00023069"/>
    </source>
</evidence>
<evidence type="ECO:0000256" key="7">
    <source>
        <dbReference type="SAM" id="MobiDB-lite"/>
    </source>
</evidence>
<dbReference type="SUPFAM" id="SSF82185">
    <property type="entry name" value="Histone H3 K4-specific methyltransferase SET7/9 N-terminal domain"/>
    <property type="match status" value="1"/>
</dbReference>
<accession>A0A1B0C671</accession>
<reference evidence="8" key="2">
    <citation type="submission" date="2020-05" db="UniProtKB">
        <authorList>
            <consortium name="EnsemblMetazoa"/>
        </authorList>
    </citation>
    <scope>IDENTIFICATION</scope>
    <source>
        <strain evidence="8">IAEA</strain>
    </source>
</reference>
<comment type="subcellular location">
    <subcellularLocation>
        <location evidence="1">Cell projection</location>
        <location evidence="1">Cilium</location>
        <location evidence="1">Flagellum</location>
    </subcellularLocation>
</comment>
<dbReference type="Pfam" id="PF02493">
    <property type="entry name" value="MORN"/>
    <property type="match status" value="2"/>
</dbReference>
<dbReference type="InterPro" id="IPR003409">
    <property type="entry name" value="MORN"/>
</dbReference>
<keyword evidence="4" id="KW-0282">Flagellum</keyword>
<dbReference type="EnsemblMetazoa" id="GPPI050225-RA">
    <property type="protein sequence ID" value="GPPI050225-PA"/>
    <property type="gene ID" value="GPPI050225"/>
</dbReference>
<name>A0A1B0C671_9MUSC</name>
<evidence type="ECO:0000256" key="4">
    <source>
        <dbReference type="ARBA" id="ARBA00022846"/>
    </source>
</evidence>
<dbReference type="PANTHER" id="PTHR46437">
    <property type="entry name" value="MORN REPEAT-CONTAINING PROTEIN 5"/>
    <property type="match status" value="1"/>
</dbReference>
<dbReference type="VEuPathDB" id="VectorBase:GPPI050225"/>
<keyword evidence="9" id="KW-1185">Reference proteome</keyword>
<dbReference type="PANTHER" id="PTHR46437:SF1">
    <property type="entry name" value="MORN REPEAT-CONTAINING PROTEIN 5"/>
    <property type="match status" value="1"/>
</dbReference>
<dbReference type="EMBL" id="JXJN01026453">
    <property type="status" value="NOT_ANNOTATED_CDS"/>
    <property type="molecule type" value="Genomic_DNA"/>
</dbReference>
<evidence type="ECO:0000313" key="8">
    <source>
        <dbReference type="EnsemblMetazoa" id="GPPI050225-PA"/>
    </source>
</evidence>
<dbReference type="STRING" id="67801.A0A1B0C671"/>
<dbReference type="AlphaFoldDB" id="A0A1B0C671"/>
<dbReference type="SMART" id="SM00698">
    <property type="entry name" value="MORN"/>
    <property type="match status" value="2"/>
</dbReference>
<protein>
    <recommendedName>
        <fullName evidence="2">MORN repeat-containing protein 5</fullName>
    </recommendedName>
</protein>
<keyword evidence="3" id="KW-0677">Repeat</keyword>
<evidence type="ECO:0000313" key="9">
    <source>
        <dbReference type="Proteomes" id="UP000092460"/>
    </source>
</evidence>
<dbReference type="InterPro" id="IPR042814">
    <property type="entry name" value="Morn5"/>
</dbReference>
<dbReference type="GO" id="GO:0031514">
    <property type="term" value="C:motile cilium"/>
    <property type="evidence" value="ECO:0007669"/>
    <property type="project" value="UniProtKB-SubCell"/>
</dbReference>
<evidence type="ECO:0000256" key="1">
    <source>
        <dbReference type="ARBA" id="ARBA00004230"/>
    </source>
</evidence>
<evidence type="ECO:0000256" key="3">
    <source>
        <dbReference type="ARBA" id="ARBA00022737"/>
    </source>
</evidence>
<dbReference type="Proteomes" id="UP000092460">
    <property type="component" value="Unassembled WGS sequence"/>
</dbReference>
<dbReference type="Gene3D" id="2.20.110.10">
    <property type="entry name" value="Histone H3 K4-specific methyltransferase SET7/9 N-terminal domain"/>
    <property type="match status" value="1"/>
</dbReference>
<evidence type="ECO:0000256" key="2">
    <source>
        <dbReference type="ARBA" id="ARBA00016322"/>
    </source>
</evidence>
<keyword evidence="5" id="KW-0969">Cilium</keyword>
<sequence>MCSTNRCAPLNNLLCGSKYEGDWSSSMNWMHGYGTYTFPDGSTYQGHFRNGKFHGFGIVFLAKPYNFVIKGMFTHGSIDSINDMCFADGLHVTASLHGFQMDFSEWVYCINGDRRYMRERLEGLCPVGPTASLSANPPDRPLSEGCYDVGEGIYLCKTYFISDRPPPFPAMRPVCVDELPFIEKCRQGRENVSIPISLHRKIIKTNLSNEAFSVENECCRNWKVHFGHLCDSEDMSEARSLIIDNESTENECSSFTVPSLNRASQDVIQDDGSIIDDLFVPTKSDKFFVVEPPSSLTDMTSESKTSKSLATIST</sequence>
<keyword evidence="6" id="KW-0966">Cell projection</keyword>
<feature type="region of interest" description="Disordered" evidence="7">
    <location>
        <begin position="295"/>
        <end position="314"/>
    </location>
</feature>
<reference evidence="9" key="1">
    <citation type="submission" date="2015-01" db="EMBL/GenBank/DDBJ databases">
        <authorList>
            <person name="Aksoy S."/>
            <person name="Warren W."/>
            <person name="Wilson R.K."/>
        </authorList>
    </citation>
    <scope>NUCLEOTIDE SEQUENCE [LARGE SCALE GENOMIC DNA]</scope>
    <source>
        <strain evidence="9">IAEA</strain>
    </source>
</reference>
<organism evidence="8 9">
    <name type="scientific">Glossina palpalis gambiensis</name>
    <dbReference type="NCBI Taxonomy" id="67801"/>
    <lineage>
        <taxon>Eukaryota</taxon>
        <taxon>Metazoa</taxon>
        <taxon>Ecdysozoa</taxon>
        <taxon>Arthropoda</taxon>
        <taxon>Hexapoda</taxon>
        <taxon>Insecta</taxon>
        <taxon>Pterygota</taxon>
        <taxon>Neoptera</taxon>
        <taxon>Endopterygota</taxon>
        <taxon>Diptera</taxon>
        <taxon>Brachycera</taxon>
        <taxon>Muscomorpha</taxon>
        <taxon>Hippoboscoidea</taxon>
        <taxon>Glossinidae</taxon>
        <taxon>Glossina</taxon>
    </lineage>
</organism>